<feature type="compositionally biased region" description="Polar residues" evidence="6">
    <location>
        <begin position="34"/>
        <end position="47"/>
    </location>
</feature>
<dbReference type="InterPro" id="IPR009012">
    <property type="entry name" value="GrpE_head"/>
</dbReference>
<evidence type="ECO:0000256" key="3">
    <source>
        <dbReference type="HAMAP-Rule" id="MF_01151"/>
    </source>
</evidence>
<organism evidence="7 8">
    <name type="scientific">Fluviicola taffensis (strain DSM 16823 / NCIMB 13979 / RW262)</name>
    <dbReference type="NCBI Taxonomy" id="755732"/>
    <lineage>
        <taxon>Bacteria</taxon>
        <taxon>Pseudomonadati</taxon>
        <taxon>Bacteroidota</taxon>
        <taxon>Flavobacteriia</taxon>
        <taxon>Flavobacteriales</taxon>
        <taxon>Crocinitomicaceae</taxon>
        <taxon>Fluviicola</taxon>
    </lineage>
</organism>
<dbReference type="GO" id="GO:0006457">
    <property type="term" value="P:protein folding"/>
    <property type="evidence" value="ECO:0007669"/>
    <property type="project" value="InterPro"/>
</dbReference>
<evidence type="ECO:0000256" key="5">
    <source>
        <dbReference type="RuleBase" id="RU004478"/>
    </source>
</evidence>
<dbReference type="RefSeq" id="WP_013685019.1">
    <property type="nucleotide sequence ID" value="NC_015321.1"/>
</dbReference>
<evidence type="ECO:0000313" key="7">
    <source>
        <dbReference type="EMBL" id="AEA42245.1"/>
    </source>
</evidence>
<dbReference type="EMBL" id="CP002542">
    <property type="protein sequence ID" value="AEA42245.1"/>
    <property type="molecule type" value="Genomic_DNA"/>
</dbReference>
<dbReference type="SUPFAM" id="SSF58014">
    <property type="entry name" value="Coiled-coil domain of nucleotide exchange factor GrpE"/>
    <property type="match status" value="1"/>
</dbReference>
<dbReference type="HAMAP" id="MF_01151">
    <property type="entry name" value="GrpE"/>
    <property type="match status" value="1"/>
</dbReference>
<dbReference type="GO" id="GO:0051087">
    <property type="term" value="F:protein-folding chaperone binding"/>
    <property type="evidence" value="ECO:0007669"/>
    <property type="project" value="InterPro"/>
</dbReference>
<evidence type="ECO:0000256" key="1">
    <source>
        <dbReference type="ARBA" id="ARBA00009054"/>
    </source>
</evidence>
<reference evidence="8" key="2">
    <citation type="submission" date="2011-02" db="EMBL/GenBank/DDBJ databases">
        <title>The complete genome of Fluviicola taffensis DSM 16823.</title>
        <authorList>
            <consortium name="US DOE Joint Genome Institute (JGI-PGF)"/>
            <person name="Lucas S."/>
            <person name="Copeland A."/>
            <person name="Lapidus A."/>
            <person name="Bruce D."/>
            <person name="Goodwin L."/>
            <person name="Pitluck S."/>
            <person name="Kyrpides N."/>
            <person name="Mavromatis K."/>
            <person name="Ivanova N."/>
            <person name="Mikhailova N."/>
            <person name="Pagani I."/>
            <person name="Chertkov O."/>
            <person name="Detter J.C."/>
            <person name="Han C."/>
            <person name="Tapia R."/>
            <person name="Land M."/>
            <person name="Hauser L."/>
            <person name="Markowitz V."/>
            <person name="Cheng J.-F."/>
            <person name="Hugenholtz P."/>
            <person name="Woyke T."/>
            <person name="Wu D."/>
            <person name="Tindall B."/>
            <person name="Pomrenke H.G."/>
            <person name="Brambilla E."/>
            <person name="Klenk H.-P."/>
            <person name="Eisen J.A."/>
        </authorList>
    </citation>
    <scope>NUCLEOTIDE SEQUENCE [LARGE SCALE GENOMIC DNA]</scope>
    <source>
        <strain evidence="8">DSM 16823 / RW262 / RW262</strain>
    </source>
</reference>
<feature type="compositionally biased region" description="Low complexity" evidence="6">
    <location>
        <begin position="16"/>
        <end position="25"/>
    </location>
</feature>
<keyword evidence="3 4" id="KW-0346">Stress response</keyword>
<dbReference type="Proteomes" id="UP000007463">
    <property type="component" value="Chromosome"/>
</dbReference>
<evidence type="ECO:0000313" key="8">
    <source>
        <dbReference type="Proteomes" id="UP000007463"/>
    </source>
</evidence>
<dbReference type="CDD" id="cd00446">
    <property type="entry name" value="GrpE"/>
    <property type="match status" value="1"/>
</dbReference>
<comment type="similarity">
    <text evidence="1 3 5">Belongs to the GrpE family.</text>
</comment>
<dbReference type="GO" id="GO:0000774">
    <property type="term" value="F:adenyl-nucleotide exchange factor activity"/>
    <property type="evidence" value="ECO:0007669"/>
    <property type="project" value="InterPro"/>
</dbReference>
<dbReference type="Gene3D" id="3.90.20.20">
    <property type="match status" value="1"/>
</dbReference>
<comment type="subunit">
    <text evidence="3">Homodimer.</text>
</comment>
<protein>
    <recommendedName>
        <fullName evidence="3 4">Protein GrpE</fullName>
    </recommendedName>
    <alternativeName>
        <fullName evidence="3">HSP-70 cofactor</fullName>
    </alternativeName>
</protein>
<name>F2ICL8_FLUTR</name>
<dbReference type="STRING" id="755732.Fluta_0236"/>
<dbReference type="Pfam" id="PF01025">
    <property type="entry name" value="GrpE"/>
    <property type="match status" value="1"/>
</dbReference>
<dbReference type="GO" id="GO:0051082">
    <property type="term" value="F:unfolded protein binding"/>
    <property type="evidence" value="ECO:0007669"/>
    <property type="project" value="TreeGrafter"/>
</dbReference>
<keyword evidence="8" id="KW-1185">Reference proteome</keyword>
<comment type="function">
    <text evidence="3 4">Participates actively in the response to hyperosmotic and heat shock by preventing the aggregation of stress-denatured proteins, in association with DnaK and GrpE. It is the nucleotide exchange factor for DnaK and may function as a thermosensor. Unfolded proteins bind initially to DnaJ; upon interaction with the DnaJ-bound protein, DnaK hydrolyzes its bound ATP, resulting in the formation of a stable complex. GrpE releases ADP from DnaK; ATP binding to DnaK triggers the release of the substrate protein, thus completing the reaction cycle. Several rounds of ATP-dependent interactions between DnaJ, DnaK and GrpE are required for fully efficient folding.</text>
</comment>
<dbReference type="Gene3D" id="2.30.22.10">
    <property type="entry name" value="Head domain of nucleotide exchange factor GrpE"/>
    <property type="match status" value="1"/>
</dbReference>
<sequence>MAEEVVQNEEFNQDANTQNQGNQEEVVNEEVENADNSAGNAGATSTEDQIAALNDKYLRLYSEFDNYRKRTNKEKIELISTASAGVLKDMLSVMDDFERAIANNENSEDISGVKDGFKLIHHKLRNLLEGKGLKQMEAKHQAFDSDLHEAIANVPAPSEDLKGKIVDDVEKGYYLNDKVIRFAKVVVGQ</sequence>
<dbReference type="PRINTS" id="PR00773">
    <property type="entry name" value="GRPEPROTEIN"/>
</dbReference>
<reference evidence="7 8" key="1">
    <citation type="journal article" date="2011" name="Stand. Genomic Sci.">
        <title>Complete genome sequence of the gliding freshwater bacterium Fluviicola taffensis type strain (RW262).</title>
        <authorList>
            <person name="Woyke T."/>
            <person name="Chertkov O."/>
            <person name="Lapidus A."/>
            <person name="Nolan M."/>
            <person name="Lucas S."/>
            <person name="Del Rio T.G."/>
            <person name="Tice H."/>
            <person name="Cheng J.F."/>
            <person name="Tapia R."/>
            <person name="Han C."/>
            <person name="Goodwin L."/>
            <person name="Pitluck S."/>
            <person name="Liolios K."/>
            <person name="Pagani I."/>
            <person name="Ivanova N."/>
            <person name="Huntemann M."/>
            <person name="Mavromatis K."/>
            <person name="Mikhailova N."/>
            <person name="Pati A."/>
            <person name="Chen A."/>
            <person name="Palaniappan K."/>
            <person name="Land M."/>
            <person name="Hauser L."/>
            <person name="Brambilla E.M."/>
            <person name="Rohde M."/>
            <person name="Mwirichia R."/>
            <person name="Sikorski J."/>
            <person name="Tindall B.J."/>
            <person name="Goker M."/>
            <person name="Bristow J."/>
            <person name="Eisen J.A."/>
            <person name="Markowitz V."/>
            <person name="Hugenholtz P."/>
            <person name="Klenk H.P."/>
            <person name="Kyrpides N.C."/>
        </authorList>
    </citation>
    <scope>NUCLEOTIDE SEQUENCE [LARGE SCALE GENOMIC DNA]</scope>
    <source>
        <strain evidence="8">DSM 16823 / RW262 / RW262</strain>
    </source>
</reference>
<comment type="subcellular location">
    <subcellularLocation>
        <location evidence="3">Cytoplasm</location>
    </subcellularLocation>
</comment>
<dbReference type="PANTHER" id="PTHR21237:SF23">
    <property type="entry name" value="GRPE PROTEIN HOMOLOG, MITOCHONDRIAL"/>
    <property type="match status" value="1"/>
</dbReference>
<keyword evidence="3" id="KW-0963">Cytoplasm</keyword>
<evidence type="ECO:0000256" key="2">
    <source>
        <dbReference type="ARBA" id="ARBA00023186"/>
    </source>
</evidence>
<accession>F2ICL8</accession>
<dbReference type="SUPFAM" id="SSF51064">
    <property type="entry name" value="Head domain of nucleotide exchange factor GrpE"/>
    <property type="match status" value="1"/>
</dbReference>
<dbReference type="InterPro" id="IPR013805">
    <property type="entry name" value="GrpE_CC"/>
</dbReference>
<keyword evidence="2 3" id="KW-0143">Chaperone</keyword>
<evidence type="ECO:0000256" key="6">
    <source>
        <dbReference type="SAM" id="MobiDB-lite"/>
    </source>
</evidence>
<dbReference type="eggNOG" id="COG0576">
    <property type="taxonomic scope" value="Bacteria"/>
</dbReference>
<dbReference type="AlphaFoldDB" id="F2ICL8"/>
<dbReference type="PANTHER" id="PTHR21237">
    <property type="entry name" value="GRPE PROTEIN"/>
    <property type="match status" value="1"/>
</dbReference>
<feature type="region of interest" description="Disordered" evidence="6">
    <location>
        <begin position="1"/>
        <end position="47"/>
    </location>
</feature>
<dbReference type="InterPro" id="IPR000740">
    <property type="entry name" value="GrpE"/>
</dbReference>
<gene>
    <name evidence="3" type="primary">grpE</name>
    <name evidence="7" type="ordered locus">Fluta_0236</name>
</gene>
<proteinExistence type="inferred from homology"/>
<evidence type="ECO:0000256" key="4">
    <source>
        <dbReference type="RuleBase" id="RU000639"/>
    </source>
</evidence>
<dbReference type="PROSITE" id="PS01071">
    <property type="entry name" value="GRPE"/>
    <property type="match status" value="1"/>
</dbReference>
<dbReference type="HOGENOM" id="CLU_057217_5_2_10"/>
<dbReference type="GO" id="GO:0005737">
    <property type="term" value="C:cytoplasm"/>
    <property type="evidence" value="ECO:0007669"/>
    <property type="project" value="UniProtKB-SubCell"/>
</dbReference>
<dbReference type="KEGG" id="fte:Fluta_0236"/>
<dbReference type="GO" id="GO:0042803">
    <property type="term" value="F:protein homodimerization activity"/>
    <property type="evidence" value="ECO:0007669"/>
    <property type="project" value="InterPro"/>
</dbReference>
<dbReference type="OrthoDB" id="9812586at2"/>